<accession>A0ABT7AIN9</accession>
<evidence type="ECO:0000256" key="3">
    <source>
        <dbReference type="ARBA" id="ARBA00022729"/>
    </source>
</evidence>
<comment type="subcellular location">
    <subcellularLocation>
        <location evidence="1">Periplasm</location>
    </subcellularLocation>
</comment>
<dbReference type="PRINTS" id="PR00909">
    <property type="entry name" value="SPERMDNBNDNG"/>
</dbReference>
<feature type="chain" id="PRO_5046430507" evidence="5">
    <location>
        <begin position="30"/>
        <end position="374"/>
    </location>
</feature>
<keyword evidence="3 5" id="KW-0732">Signal</keyword>
<dbReference type="Pfam" id="PF13416">
    <property type="entry name" value="SBP_bac_8"/>
    <property type="match status" value="1"/>
</dbReference>
<comment type="caution">
    <text evidence="6">The sequence shown here is derived from an EMBL/GenBank/DDBJ whole genome shotgun (WGS) entry which is preliminary data.</text>
</comment>
<keyword evidence="2" id="KW-0813">Transport</keyword>
<feature type="signal peptide" evidence="5">
    <location>
        <begin position="1"/>
        <end position="29"/>
    </location>
</feature>
<dbReference type="PANTHER" id="PTHR30222">
    <property type="entry name" value="SPERMIDINE/PUTRESCINE-BINDING PERIPLASMIC PROTEIN"/>
    <property type="match status" value="1"/>
</dbReference>
<gene>
    <name evidence="6" type="ORF">QNA08_13480</name>
</gene>
<keyword evidence="7" id="KW-1185">Reference proteome</keyword>
<sequence>MIRIDRRSFLAGAAALAAPAILRSPDALASSGEVNVFAWGDYFDKAKIHDDFAKATGIKVNLSTYGSNEECENKLRAAGGKGFDVIFPSVDTGPNYYKDNLLQPIDEKKLKVEQIVPSIYRNSISLGATNRGQRFLVPFDWGTEAITYDSAKFNKRSGELSYGDLFADGLDKRVALRQKSIFNSVALYLDAAGIAKTNRAMDMYKSEEDAKRVFEACLTFIVSKRKNIGAFWNNATEATKAFTDAGCVIGQTWDTTGILLNRTVDKKWRYGMPREGGLAWTDTVAIPAGAANVEQAYAFINYLMTPEVGARFANATGYNTCAVGAEKHLSPEAKAAYEMAYPSQKEIDNLFWWPMQTAFYAKLRGEYVEKLTNA</sequence>
<evidence type="ECO:0000256" key="5">
    <source>
        <dbReference type="SAM" id="SignalP"/>
    </source>
</evidence>
<evidence type="ECO:0000256" key="1">
    <source>
        <dbReference type="ARBA" id="ARBA00004418"/>
    </source>
</evidence>
<name>A0ABT7AIN9_9HYPH</name>
<evidence type="ECO:0000256" key="2">
    <source>
        <dbReference type="ARBA" id="ARBA00022448"/>
    </source>
</evidence>
<evidence type="ECO:0000313" key="7">
    <source>
        <dbReference type="Proteomes" id="UP001321492"/>
    </source>
</evidence>
<dbReference type="Proteomes" id="UP001321492">
    <property type="component" value="Unassembled WGS sequence"/>
</dbReference>
<dbReference type="Gene3D" id="3.40.190.10">
    <property type="entry name" value="Periplasmic binding protein-like II"/>
    <property type="match status" value="2"/>
</dbReference>
<evidence type="ECO:0000256" key="4">
    <source>
        <dbReference type="ARBA" id="ARBA00022764"/>
    </source>
</evidence>
<dbReference type="InterPro" id="IPR001188">
    <property type="entry name" value="Sperm_putr-bd"/>
</dbReference>
<reference evidence="6 7" key="1">
    <citation type="submission" date="2023-05" db="EMBL/GenBank/DDBJ databases">
        <title>Chelatococcus sp. nov., a moderately thermophilic bacterium isolated from hot spring microbial mat.</title>
        <authorList>
            <person name="Hu C.-J."/>
            <person name="Li W.-J."/>
        </authorList>
    </citation>
    <scope>NUCLEOTIDE SEQUENCE [LARGE SCALE GENOMIC DNA]</scope>
    <source>
        <strain evidence="6 7">SYSU G07232</strain>
    </source>
</reference>
<dbReference type="PANTHER" id="PTHR30222:SF17">
    <property type="entry name" value="SPERMIDINE_PUTRESCINE-BINDING PERIPLASMIC PROTEIN"/>
    <property type="match status" value="1"/>
</dbReference>
<dbReference type="InterPro" id="IPR006311">
    <property type="entry name" value="TAT_signal"/>
</dbReference>
<evidence type="ECO:0000313" key="6">
    <source>
        <dbReference type="EMBL" id="MDJ1159246.1"/>
    </source>
</evidence>
<dbReference type="RefSeq" id="WP_283741248.1">
    <property type="nucleotide sequence ID" value="NZ_JASJEV010000008.1"/>
</dbReference>
<dbReference type="SUPFAM" id="SSF53850">
    <property type="entry name" value="Periplasmic binding protein-like II"/>
    <property type="match status" value="1"/>
</dbReference>
<dbReference type="PROSITE" id="PS51318">
    <property type="entry name" value="TAT"/>
    <property type="match status" value="1"/>
</dbReference>
<protein>
    <submittedName>
        <fullName evidence="6">Extracellular solute-binding protein</fullName>
    </submittedName>
</protein>
<proteinExistence type="predicted"/>
<keyword evidence="4" id="KW-0574">Periplasm</keyword>
<organism evidence="6 7">
    <name type="scientific">Chelatococcus albus</name>
    <dbReference type="NCBI Taxonomy" id="3047466"/>
    <lineage>
        <taxon>Bacteria</taxon>
        <taxon>Pseudomonadati</taxon>
        <taxon>Pseudomonadota</taxon>
        <taxon>Alphaproteobacteria</taxon>
        <taxon>Hyphomicrobiales</taxon>
        <taxon>Chelatococcaceae</taxon>
        <taxon>Chelatococcus</taxon>
    </lineage>
</organism>
<dbReference type="InterPro" id="IPR006059">
    <property type="entry name" value="SBP"/>
</dbReference>
<dbReference type="EMBL" id="JASJEV010000008">
    <property type="protein sequence ID" value="MDJ1159246.1"/>
    <property type="molecule type" value="Genomic_DNA"/>
</dbReference>